<dbReference type="InterPro" id="IPR017441">
    <property type="entry name" value="Protein_kinase_ATP_BS"/>
</dbReference>
<dbReference type="Pfam" id="PF00560">
    <property type="entry name" value="LRR_1"/>
    <property type="match status" value="5"/>
</dbReference>
<dbReference type="Pfam" id="PF13855">
    <property type="entry name" value="LRR_8"/>
    <property type="match status" value="3"/>
</dbReference>
<dbReference type="Proteomes" id="UP000827721">
    <property type="component" value="Unassembled WGS sequence"/>
</dbReference>
<evidence type="ECO:0000256" key="10">
    <source>
        <dbReference type="ARBA" id="ARBA00023136"/>
    </source>
</evidence>
<keyword evidence="7" id="KW-0418">Kinase</keyword>
<evidence type="ECO:0000256" key="1">
    <source>
        <dbReference type="ARBA" id="ARBA00004370"/>
    </source>
</evidence>
<keyword evidence="2" id="KW-0433">Leucine-rich repeat</keyword>
<keyword evidence="6 11" id="KW-0547">Nucleotide-binding</keyword>
<dbReference type="Gene3D" id="3.30.200.20">
    <property type="entry name" value="Phosphorylase Kinase, domain 1"/>
    <property type="match status" value="1"/>
</dbReference>
<evidence type="ECO:0000256" key="5">
    <source>
        <dbReference type="ARBA" id="ARBA00022737"/>
    </source>
</evidence>
<accession>A0ABQ8HWL3</accession>
<evidence type="ECO:0000256" key="6">
    <source>
        <dbReference type="ARBA" id="ARBA00022741"/>
    </source>
</evidence>
<dbReference type="InterPro" id="IPR055414">
    <property type="entry name" value="LRR_R13L4/SHOC2-like"/>
</dbReference>
<dbReference type="SUPFAM" id="SSF56112">
    <property type="entry name" value="Protein kinase-like (PK-like)"/>
    <property type="match status" value="1"/>
</dbReference>
<name>A0ABQ8HWL3_9ROSI</name>
<proteinExistence type="predicted"/>
<dbReference type="PROSITE" id="PS51450">
    <property type="entry name" value="LRR"/>
    <property type="match status" value="1"/>
</dbReference>
<feature type="region of interest" description="Disordered" evidence="12">
    <location>
        <begin position="480"/>
        <end position="514"/>
    </location>
</feature>
<dbReference type="Gene3D" id="3.80.10.10">
    <property type="entry name" value="Ribonuclease Inhibitor"/>
    <property type="match status" value="5"/>
</dbReference>
<evidence type="ECO:0000313" key="16">
    <source>
        <dbReference type="Proteomes" id="UP000827721"/>
    </source>
</evidence>
<dbReference type="SMART" id="SM00220">
    <property type="entry name" value="S_TKc"/>
    <property type="match status" value="1"/>
</dbReference>
<evidence type="ECO:0000256" key="4">
    <source>
        <dbReference type="ARBA" id="ARBA00022692"/>
    </source>
</evidence>
<reference evidence="15 16" key="1">
    <citation type="submission" date="2021-02" db="EMBL/GenBank/DDBJ databases">
        <title>Plant Genome Project.</title>
        <authorList>
            <person name="Zhang R.-G."/>
        </authorList>
    </citation>
    <scope>NUCLEOTIDE SEQUENCE [LARGE SCALE GENOMIC DNA]</scope>
    <source>
        <tissue evidence="15">Leaves</tissue>
    </source>
</reference>
<organism evidence="15 16">
    <name type="scientific">Xanthoceras sorbifolium</name>
    <dbReference type="NCBI Taxonomy" id="99658"/>
    <lineage>
        <taxon>Eukaryota</taxon>
        <taxon>Viridiplantae</taxon>
        <taxon>Streptophyta</taxon>
        <taxon>Embryophyta</taxon>
        <taxon>Tracheophyta</taxon>
        <taxon>Spermatophyta</taxon>
        <taxon>Magnoliopsida</taxon>
        <taxon>eudicotyledons</taxon>
        <taxon>Gunneridae</taxon>
        <taxon>Pentapetalae</taxon>
        <taxon>rosids</taxon>
        <taxon>malvids</taxon>
        <taxon>Sapindales</taxon>
        <taxon>Sapindaceae</taxon>
        <taxon>Xanthoceroideae</taxon>
        <taxon>Xanthoceras</taxon>
    </lineage>
</organism>
<evidence type="ECO:0000256" key="2">
    <source>
        <dbReference type="ARBA" id="ARBA00022614"/>
    </source>
</evidence>
<feature type="transmembrane region" description="Helical" evidence="13">
    <location>
        <begin position="1412"/>
        <end position="1435"/>
    </location>
</feature>
<dbReference type="PROSITE" id="PS00107">
    <property type="entry name" value="PROTEIN_KINASE_ATP"/>
    <property type="match status" value="1"/>
</dbReference>
<dbReference type="SMART" id="SM00369">
    <property type="entry name" value="LRR_TYP"/>
    <property type="match status" value="15"/>
</dbReference>
<dbReference type="InterPro" id="IPR011009">
    <property type="entry name" value="Kinase-like_dom_sf"/>
</dbReference>
<dbReference type="EMBL" id="JAFEMO010000006">
    <property type="protein sequence ID" value="KAH7568753.1"/>
    <property type="molecule type" value="Genomic_DNA"/>
</dbReference>
<evidence type="ECO:0000256" key="12">
    <source>
        <dbReference type="SAM" id="MobiDB-lite"/>
    </source>
</evidence>
<evidence type="ECO:0000256" key="3">
    <source>
        <dbReference type="ARBA" id="ARBA00022679"/>
    </source>
</evidence>
<dbReference type="PANTHER" id="PTHR27008:SF585">
    <property type="entry name" value="PROTEIN KINASE DOMAIN-CONTAINING PROTEIN"/>
    <property type="match status" value="1"/>
</dbReference>
<feature type="domain" description="Protein kinase" evidence="14">
    <location>
        <begin position="1471"/>
        <end position="1748"/>
    </location>
</feature>
<protein>
    <recommendedName>
        <fullName evidence="14">Protein kinase domain-containing protein</fullName>
    </recommendedName>
</protein>
<keyword evidence="4 13" id="KW-0812">Transmembrane</keyword>
<feature type="compositionally biased region" description="Low complexity" evidence="12">
    <location>
        <begin position="485"/>
        <end position="496"/>
    </location>
</feature>
<dbReference type="PROSITE" id="PS00108">
    <property type="entry name" value="PROTEIN_KINASE_ST"/>
    <property type="match status" value="1"/>
</dbReference>
<evidence type="ECO:0000256" key="11">
    <source>
        <dbReference type="PROSITE-ProRule" id="PRU10141"/>
    </source>
</evidence>
<evidence type="ECO:0000256" key="9">
    <source>
        <dbReference type="ARBA" id="ARBA00022989"/>
    </source>
</evidence>
<dbReference type="PROSITE" id="PS50011">
    <property type="entry name" value="PROTEIN_KINASE_DOM"/>
    <property type="match status" value="1"/>
</dbReference>
<evidence type="ECO:0000259" key="14">
    <source>
        <dbReference type="PROSITE" id="PS50011"/>
    </source>
</evidence>
<keyword evidence="16" id="KW-1185">Reference proteome</keyword>
<keyword evidence="8 11" id="KW-0067">ATP-binding</keyword>
<dbReference type="Pfam" id="PF23598">
    <property type="entry name" value="LRR_14"/>
    <property type="match status" value="1"/>
</dbReference>
<dbReference type="InterPro" id="IPR008271">
    <property type="entry name" value="Ser/Thr_kinase_AS"/>
</dbReference>
<dbReference type="InterPro" id="IPR032675">
    <property type="entry name" value="LRR_dom_sf"/>
</dbReference>
<gene>
    <name evidence="15" type="ORF">JRO89_XS06G0044500</name>
</gene>
<dbReference type="Pfam" id="PF00069">
    <property type="entry name" value="Pkinase"/>
    <property type="match status" value="1"/>
</dbReference>
<dbReference type="InterPro" id="IPR001611">
    <property type="entry name" value="Leu-rich_rpt"/>
</dbReference>
<dbReference type="PANTHER" id="PTHR27008">
    <property type="entry name" value="OS04G0122200 PROTEIN"/>
    <property type="match status" value="1"/>
</dbReference>
<sequence>MAQPNDRDIIRPINIVLDGPTSYHAWSQNMIVFLKGRKLWRYVTGSIPKPVPSPPSSDTAAADTSKNAITVDDYEDRLEEWESIQCKILSWFINTSIPSIHNLLPRLETATVAWKFLADRYNCINDSSLEFHIESRLYQMRQETGQSISDFYSQTSTMWEQLSAADPPLVCSKDIELFVKYQDRRKFMHFMMGLREDFEPTRASLLSRSPTPSLDAAVKELLSEENRRPIHHMSSSDHVLATPSPQPPIAAFTASPRINSGRPTSQPSKGTRCEFCRAKGHVISVCRKLQKFVQEQNKAYIPQAAAVCPSAPFALPGPSLESPMTTADIEAVIQQVLSRTSTALSVTSGKQPWFFDTACCNHMTPDESQFSDKAPLEHPITIYTADGTPMPDPRTGQVLGTGRKVGRMFEVHDLKIPSQVASAAATTATSSPDLWRARLGHPSLSRLQLEQQLQRSGVDVRRNSDGVVCGVKAESTPWNEESSRTRCCSSGEGSSRTGERRKSSSGEDRCRRKRAGVKLEAAATKIDVAGVQGRVDDAVERRKQQNRSDFRRLRIRRCLHRVRAATIGEAANDRIWAAIWAAGGSGQRSGQRAAVLVDSSWMERSIDEGTIPLSLGNISSMQVIDLSYNQLSGTIPSFIFQISSLERLDLSNNQLSGSFPSVIFEMPSLQVIDFSYNRVSGGLPSYIFNKLPSLKLLALSSNMFDGQIPSTISMCQQLQNISLSYNNFTGYISKEIGNMTTVQNLFLGSNELQGEIPHELGNLKKLVVLSLFNNTLRGPIPSTVFNLSSLRIMDFTGNSLTGNLPPEMCQYLPALQELEMSTNKFSGRIPNNLWQCTNLRIVSLSHNQFGGSIPRDIGNLTMLTTLFLGFNNLIGKIPSEIGKLRNLQVLGLQNSKLAGIVPETIFNISTIKEISLTANKLSGSLPSIGIDSGLPNLERLFLDVNNFSGTIPKSISNVSKLSILELGSNLISGSIPPETGVLHNLMILNLKNNSLSGLIPSAIFNMSKLEVISLYENRLTGHLPSSIGHRLPNLKALYLWGNELNGVIPNSVSNASQLIILELAGNSFSGPIPSTLGELRNLQRLNIGWNQLTREPSTQELTFLSSLTNCKHLTRLVLSDNPLDGTFPTSIGNLSAIQTFSTNDCKIKGSIPQGIGSLSHLTNLGLENNELTGSILNEIGEMRQLQVLNLDGNRLQGSIPSEICNLWNLGELHLSDNKFSGPVPACLSSMTSLRILHLNSNNLTSKIPSSLWSLKDIVDLNLSNNSLIGNLPLDIGSLREVTDINLAWNELSGEIPSSIGNIQTLINFSIAHNKLKGRIPKSFGELVSLELLDLSSNNLSGAIPKSLEKLRYLKYMNMSFNRLDGEIPTRGAFANFSAESFMGNGQLCGTRRLQVPPCKTGASGQSKMTKSVLLISILFAIASAIVVLALTIQWFRRQKRKANSLDREDVSTLATWRRIPYDELYCATNGFDGSNLLGRGGFGSVYKGKLLDGKDIAVKVFNLQVERALKSFDDECEVISKICHRNLVKIISCYSNFDFKALILEYMPNGSLEKWLYSHNYFLDILQRLNIMIDVTSALEYLHHGYGAPIVHSDIKPSNVMLDEDMVAHVGDFGIAKLLGEEDSMTQTHTLATVGYMAPEYGSEGIVSVRGDVYNFGILLMETFTRKKPTDNMFEGGMSLKCWVQKALPQSVNEVADANLLGEENFTSTKDCISSILELAVDCSEDLPERRLEIINVLRSLVDIRTRFQKSVATK</sequence>
<comment type="subcellular location">
    <subcellularLocation>
        <location evidence="1">Membrane</location>
    </subcellularLocation>
</comment>
<keyword evidence="5" id="KW-0677">Repeat</keyword>
<comment type="caution">
    <text evidence="15">The sequence shown here is derived from an EMBL/GenBank/DDBJ whole genome shotgun (WGS) entry which is preliminary data.</text>
</comment>
<keyword evidence="3" id="KW-0808">Transferase</keyword>
<feature type="binding site" evidence="11">
    <location>
        <position position="1510"/>
    </location>
    <ligand>
        <name>ATP</name>
        <dbReference type="ChEBI" id="CHEBI:30616"/>
    </ligand>
</feature>
<dbReference type="SUPFAM" id="SSF52047">
    <property type="entry name" value="RNI-like"/>
    <property type="match status" value="1"/>
</dbReference>
<evidence type="ECO:0000256" key="13">
    <source>
        <dbReference type="SAM" id="Phobius"/>
    </source>
</evidence>
<evidence type="ECO:0000313" key="15">
    <source>
        <dbReference type="EMBL" id="KAH7568753.1"/>
    </source>
</evidence>
<keyword evidence="9 13" id="KW-1133">Transmembrane helix</keyword>
<dbReference type="InterPro" id="IPR003591">
    <property type="entry name" value="Leu-rich_rpt_typical-subtyp"/>
</dbReference>
<dbReference type="InterPro" id="IPR051809">
    <property type="entry name" value="Plant_receptor-like_S/T_kinase"/>
</dbReference>
<dbReference type="SUPFAM" id="SSF52058">
    <property type="entry name" value="L domain-like"/>
    <property type="match status" value="2"/>
</dbReference>
<evidence type="ECO:0000256" key="8">
    <source>
        <dbReference type="ARBA" id="ARBA00022840"/>
    </source>
</evidence>
<feature type="compositionally biased region" description="Basic and acidic residues" evidence="12">
    <location>
        <begin position="497"/>
        <end position="510"/>
    </location>
</feature>
<dbReference type="Gene3D" id="1.10.510.10">
    <property type="entry name" value="Transferase(Phosphotransferase) domain 1"/>
    <property type="match status" value="1"/>
</dbReference>
<evidence type="ECO:0000256" key="7">
    <source>
        <dbReference type="ARBA" id="ARBA00022777"/>
    </source>
</evidence>
<dbReference type="InterPro" id="IPR000719">
    <property type="entry name" value="Prot_kinase_dom"/>
</dbReference>
<keyword evidence="10 13" id="KW-0472">Membrane</keyword>